<evidence type="ECO:0000313" key="1">
    <source>
        <dbReference type="EMBL" id="CDQ69564.1"/>
    </source>
</evidence>
<accession>A0A060WWW5</accession>
<proteinExistence type="predicted"/>
<name>A0A060WWW5_ONCMY</name>
<dbReference type="Proteomes" id="UP000193380">
    <property type="component" value="Chromosome 22"/>
</dbReference>
<dbReference type="GO" id="GO:0016323">
    <property type="term" value="C:basolateral plasma membrane"/>
    <property type="evidence" value="ECO:0007669"/>
    <property type="project" value="TreeGrafter"/>
</dbReference>
<dbReference type="PaxDb" id="8022-A0A060WWW5"/>
<dbReference type="PANTHER" id="PTHR11388:SF87">
    <property type="entry name" value="SOLUTE CARRIER ORGANIC ANION TRANSPORTER FAMILY MEMBER 2B1"/>
    <property type="match status" value="1"/>
</dbReference>
<sequence length="107" mass="12351">MLPITHPFTLRPIYPFHQFVLLSPTFLSRTVRPEDKSFAVGVQYMLFRVLAFLPAPVLYGTAIDTTCIIWGKKCGRNTSCHYYNMDLFRQRQEPTDMSAMSTILESI</sequence>
<dbReference type="GO" id="GO:0043252">
    <property type="term" value="P:sodium-independent organic anion transport"/>
    <property type="evidence" value="ECO:0007669"/>
    <property type="project" value="TreeGrafter"/>
</dbReference>
<dbReference type="AlphaFoldDB" id="A0A060WWW5"/>
<reference evidence="1 2" key="1">
    <citation type="journal article" date="2014" name="Nat. Commun.">
        <title>The rainbow trout genome provides novel insights into evolution after whole-genome duplication in vertebrates.</title>
        <authorList>
            <person name="Berthelot C."/>
            <person name="Brunet F."/>
            <person name="Chalopin D."/>
            <person name="Juanchich A."/>
            <person name="Bernard M."/>
            <person name="Noel B."/>
            <person name="Bento P."/>
            <person name="Da Silva C."/>
            <person name="Labadie K."/>
            <person name="Alberti A."/>
            <person name="Aury J.M."/>
            <person name="Louis A."/>
            <person name="Dehais P."/>
            <person name="Bardou P."/>
            <person name="Montfort J."/>
            <person name="Klopp C."/>
            <person name="Cabau C."/>
            <person name="Gaspin C."/>
            <person name="Thorgaard G.H."/>
            <person name="Boussaha M."/>
            <person name="Quillet E."/>
            <person name="Guyomard R."/>
            <person name="Galiana D."/>
            <person name="Bobe J."/>
            <person name="Volff J.N."/>
            <person name="Genet C."/>
            <person name="Wincker P."/>
            <person name="Jaillon O."/>
            <person name="Roest Crollius H."/>
            <person name="Guiguen Y."/>
        </authorList>
    </citation>
    <scope>NUCLEOTIDE SEQUENCE [LARGE SCALE GENOMIC DNA]</scope>
</reference>
<protein>
    <submittedName>
        <fullName evidence="1">Uncharacterized protein</fullName>
    </submittedName>
</protein>
<organism evidence="1 2">
    <name type="scientific">Oncorhynchus mykiss</name>
    <name type="common">Rainbow trout</name>
    <name type="synonym">Salmo gairdneri</name>
    <dbReference type="NCBI Taxonomy" id="8022"/>
    <lineage>
        <taxon>Eukaryota</taxon>
        <taxon>Metazoa</taxon>
        <taxon>Chordata</taxon>
        <taxon>Craniata</taxon>
        <taxon>Vertebrata</taxon>
        <taxon>Euteleostomi</taxon>
        <taxon>Actinopterygii</taxon>
        <taxon>Neopterygii</taxon>
        <taxon>Teleostei</taxon>
        <taxon>Protacanthopterygii</taxon>
        <taxon>Salmoniformes</taxon>
        <taxon>Salmonidae</taxon>
        <taxon>Salmoninae</taxon>
        <taxon>Oncorhynchus</taxon>
    </lineage>
</organism>
<evidence type="ECO:0000313" key="2">
    <source>
        <dbReference type="Proteomes" id="UP000193380"/>
    </source>
</evidence>
<dbReference type="Pfam" id="PF03137">
    <property type="entry name" value="OATP"/>
    <property type="match status" value="1"/>
</dbReference>
<dbReference type="PANTHER" id="PTHR11388">
    <property type="entry name" value="ORGANIC ANION TRANSPORTER"/>
    <property type="match status" value="1"/>
</dbReference>
<dbReference type="STRING" id="8022.A0A060WWW5"/>
<dbReference type="EMBL" id="FR904675">
    <property type="protein sequence ID" value="CDQ69564.1"/>
    <property type="molecule type" value="Genomic_DNA"/>
</dbReference>
<dbReference type="GO" id="GO:0015125">
    <property type="term" value="F:bile acid transmembrane transporter activity"/>
    <property type="evidence" value="ECO:0007669"/>
    <property type="project" value="TreeGrafter"/>
</dbReference>
<dbReference type="GO" id="GO:0016324">
    <property type="term" value="C:apical plasma membrane"/>
    <property type="evidence" value="ECO:0007669"/>
    <property type="project" value="TreeGrafter"/>
</dbReference>
<dbReference type="GO" id="GO:0015347">
    <property type="term" value="F:sodium-independent organic anion transmembrane transporter activity"/>
    <property type="evidence" value="ECO:0007669"/>
    <property type="project" value="TreeGrafter"/>
</dbReference>
<gene>
    <name evidence="1" type="ORF">GSONMT00060073001</name>
</gene>
<dbReference type="InterPro" id="IPR004156">
    <property type="entry name" value="OATP"/>
</dbReference>